<evidence type="ECO:0000313" key="4">
    <source>
        <dbReference type="Proteomes" id="UP001215598"/>
    </source>
</evidence>
<feature type="non-terminal residue" evidence="3">
    <location>
        <position position="1"/>
    </location>
</feature>
<evidence type="ECO:0000313" key="3">
    <source>
        <dbReference type="EMBL" id="KAJ7749983.1"/>
    </source>
</evidence>
<dbReference type="Proteomes" id="UP001215598">
    <property type="component" value="Unassembled WGS sequence"/>
</dbReference>
<organism evidence="3 4">
    <name type="scientific">Mycena metata</name>
    <dbReference type="NCBI Taxonomy" id="1033252"/>
    <lineage>
        <taxon>Eukaryota</taxon>
        <taxon>Fungi</taxon>
        <taxon>Dikarya</taxon>
        <taxon>Basidiomycota</taxon>
        <taxon>Agaricomycotina</taxon>
        <taxon>Agaricomycetes</taxon>
        <taxon>Agaricomycetidae</taxon>
        <taxon>Agaricales</taxon>
        <taxon>Marasmiineae</taxon>
        <taxon>Mycenaceae</taxon>
        <taxon>Mycena</taxon>
    </lineage>
</organism>
<feature type="chain" id="PRO_5042034442" description="Secreted protein" evidence="2">
    <location>
        <begin position="19"/>
        <end position="83"/>
    </location>
</feature>
<proteinExistence type="predicted"/>
<dbReference type="EMBL" id="JARKIB010000067">
    <property type="protein sequence ID" value="KAJ7749983.1"/>
    <property type="molecule type" value="Genomic_DNA"/>
</dbReference>
<feature type="compositionally biased region" description="Basic residues" evidence="1">
    <location>
        <begin position="44"/>
        <end position="53"/>
    </location>
</feature>
<comment type="caution">
    <text evidence="3">The sequence shown here is derived from an EMBL/GenBank/DDBJ whole genome shotgun (WGS) entry which is preliminary data.</text>
</comment>
<name>A0AAD7N979_9AGAR</name>
<accession>A0AAD7N979</accession>
<feature type="region of interest" description="Disordered" evidence="1">
    <location>
        <begin position="40"/>
        <end position="61"/>
    </location>
</feature>
<sequence>MCTFIILVILSPLLLTSSSFRRLRLLITLHFFFSHYGHSIGRTSTRRRGRRKGRDGPPWDTEEHWVGHDHRVVDALLAFGTGM</sequence>
<gene>
    <name evidence="3" type="ORF">B0H16DRAFT_1550825</name>
</gene>
<reference evidence="3" key="1">
    <citation type="submission" date="2023-03" db="EMBL/GenBank/DDBJ databases">
        <title>Massive genome expansion in bonnet fungi (Mycena s.s.) driven by repeated elements and novel gene families across ecological guilds.</title>
        <authorList>
            <consortium name="Lawrence Berkeley National Laboratory"/>
            <person name="Harder C.B."/>
            <person name="Miyauchi S."/>
            <person name="Viragh M."/>
            <person name="Kuo A."/>
            <person name="Thoen E."/>
            <person name="Andreopoulos B."/>
            <person name="Lu D."/>
            <person name="Skrede I."/>
            <person name="Drula E."/>
            <person name="Henrissat B."/>
            <person name="Morin E."/>
            <person name="Kohler A."/>
            <person name="Barry K."/>
            <person name="LaButti K."/>
            <person name="Morin E."/>
            <person name="Salamov A."/>
            <person name="Lipzen A."/>
            <person name="Mereny Z."/>
            <person name="Hegedus B."/>
            <person name="Baldrian P."/>
            <person name="Stursova M."/>
            <person name="Weitz H."/>
            <person name="Taylor A."/>
            <person name="Grigoriev I.V."/>
            <person name="Nagy L.G."/>
            <person name="Martin F."/>
            <person name="Kauserud H."/>
        </authorList>
    </citation>
    <scope>NUCLEOTIDE SEQUENCE</scope>
    <source>
        <strain evidence="3">CBHHK182m</strain>
    </source>
</reference>
<dbReference type="AlphaFoldDB" id="A0AAD7N979"/>
<feature type="signal peptide" evidence="2">
    <location>
        <begin position="1"/>
        <end position="18"/>
    </location>
</feature>
<keyword evidence="2" id="KW-0732">Signal</keyword>
<protein>
    <recommendedName>
        <fullName evidence="5">Secreted protein</fullName>
    </recommendedName>
</protein>
<evidence type="ECO:0008006" key="5">
    <source>
        <dbReference type="Google" id="ProtNLM"/>
    </source>
</evidence>
<keyword evidence="4" id="KW-1185">Reference proteome</keyword>
<evidence type="ECO:0000256" key="1">
    <source>
        <dbReference type="SAM" id="MobiDB-lite"/>
    </source>
</evidence>
<evidence type="ECO:0000256" key="2">
    <source>
        <dbReference type="SAM" id="SignalP"/>
    </source>
</evidence>